<dbReference type="AlphaFoldDB" id="A0AA36FEX8"/>
<gene>
    <name evidence="1" type="ORF">OCTVUL_1B019277</name>
</gene>
<name>A0AA36FEX8_OCTVU</name>
<evidence type="ECO:0000313" key="1">
    <source>
        <dbReference type="EMBL" id="CAI9735905.1"/>
    </source>
</evidence>
<evidence type="ECO:0000313" key="2">
    <source>
        <dbReference type="Proteomes" id="UP001162480"/>
    </source>
</evidence>
<protein>
    <submittedName>
        <fullName evidence="1">Uncharacterized protein</fullName>
    </submittedName>
</protein>
<keyword evidence="2" id="KW-1185">Reference proteome</keyword>
<dbReference type="Proteomes" id="UP001162480">
    <property type="component" value="Chromosome 18"/>
</dbReference>
<reference evidence="1" key="1">
    <citation type="submission" date="2023-08" db="EMBL/GenBank/DDBJ databases">
        <authorList>
            <person name="Alioto T."/>
            <person name="Alioto T."/>
            <person name="Gomez Garrido J."/>
        </authorList>
    </citation>
    <scope>NUCLEOTIDE SEQUENCE</scope>
</reference>
<accession>A0AA36FEX8</accession>
<sequence>MKAKRTLLARSRCDLNSQHRHKRDQMPYVHSVLICTTGTFLGKTDYFYLLLSFDVIDIKRGQRLQQHP</sequence>
<dbReference type="EMBL" id="OX597831">
    <property type="protein sequence ID" value="CAI9735905.1"/>
    <property type="molecule type" value="Genomic_DNA"/>
</dbReference>
<organism evidence="1 2">
    <name type="scientific">Octopus vulgaris</name>
    <name type="common">Common octopus</name>
    <dbReference type="NCBI Taxonomy" id="6645"/>
    <lineage>
        <taxon>Eukaryota</taxon>
        <taxon>Metazoa</taxon>
        <taxon>Spiralia</taxon>
        <taxon>Lophotrochozoa</taxon>
        <taxon>Mollusca</taxon>
        <taxon>Cephalopoda</taxon>
        <taxon>Coleoidea</taxon>
        <taxon>Octopodiformes</taxon>
        <taxon>Octopoda</taxon>
        <taxon>Incirrata</taxon>
        <taxon>Octopodidae</taxon>
        <taxon>Octopus</taxon>
    </lineage>
</organism>
<proteinExistence type="predicted"/>